<dbReference type="Proteomes" id="UP001157133">
    <property type="component" value="Unassembled WGS sequence"/>
</dbReference>
<evidence type="ECO:0000256" key="2">
    <source>
        <dbReference type="ARBA" id="ARBA00022676"/>
    </source>
</evidence>
<accession>A0ABQ6H5R7</accession>
<gene>
    <name evidence="5" type="primary">lpcC</name>
    <name evidence="5" type="ORF">theurythT_19570</name>
</gene>
<evidence type="ECO:0000256" key="3">
    <source>
        <dbReference type="ARBA" id="ARBA00022679"/>
    </source>
</evidence>
<evidence type="ECO:0000313" key="6">
    <source>
        <dbReference type="Proteomes" id="UP001157133"/>
    </source>
</evidence>
<dbReference type="GO" id="GO:0016740">
    <property type="term" value="F:transferase activity"/>
    <property type="evidence" value="ECO:0007669"/>
    <property type="project" value="UniProtKB-KW"/>
</dbReference>
<evidence type="ECO:0000256" key="1">
    <source>
        <dbReference type="ARBA" id="ARBA00009481"/>
    </source>
</evidence>
<reference evidence="5 6" key="1">
    <citation type="submission" date="2023-03" db="EMBL/GenBank/DDBJ databases">
        <title>Draft genome sequence of Thalassotalea eurytherma JCM 18482T.</title>
        <authorList>
            <person name="Sawabe T."/>
        </authorList>
    </citation>
    <scope>NUCLEOTIDE SEQUENCE [LARGE SCALE GENOMIC DNA]</scope>
    <source>
        <strain evidence="5 6">JCM 18482</strain>
    </source>
</reference>
<dbReference type="PANTHER" id="PTHR12526">
    <property type="entry name" value="GLYCOSYLTRANSFERASE"/>
    <property type="match status" value="1"/>
</dbReference>
<dbReference type="Gene3D" id="3.40.50.2000">
    <property type="entry name" value="Glycogen Phosphorylase B"/>
    <property type="match status" value="2"/>
</dbReference>
<comment type="similarity">
    <text evidence="1">Belongs to the glycosyltransferase group 1 family. Glycosyltransferase 4 subfamily.</text>
</comment>
<comment type="caution">
    <text evidence="5">The sequence shown here is derived from an EMBL/GenBank/DDBJ whole genome shotgun (WGS) entry which is preliminary data.</text>
</comment>
<name>A0ABQ6H5R7_9GAMM</name>
<keyword evidence="2" id="KW-0328">Glycosyltransferase</keyword>
<feature type="domain" description="Glycosyl transferase family 1" evidence="4">
    <location>
        <begin position="177"/>
        <end position="342"/>
    </location>
</feature>
<keyword evidence="3 5" id="KW-0808">Transferase</keyword>
<dbReference type="Pfam" id="PF00534">
    <property type="entry name" value="Glycos_transf_1"/>
    <property type="match status" value="1"/>
</dbReference>
<dbReference type="EMBL" id="BSSU01000009">
    <property type="protein sequence ID" value="GLX82505.1"/>
    <property type="molecule type" value="Genomic_DNA"/>
</dbReference>
<dbReference type="CDD" id="cd03801">
    <property type="entry name" value="GT4_PimA-like"/>
    <property type="match status" value="1"/>
</dbReference>
<dbReference type="PANTHER" id="PTHR12526:SF640">
    <property type="entry name" value="COLANIC ACID BIOSYNTHESIS GLYCOSYLTRANSFERASE WCAL-RELATED"/>
    <property type="match status" value="1"/>
</dbReference>
<protein>
    <submittedName>
        <fullName evidence="5">Glycosyl transferase family 1</fullName>
    </submittedName>
</protein>
<dbReference type="SUPFAM" id="SSF53756">
    <property type="entry name" value="UDP-Glycosyltransferase/glycogen phosphorylase"/>
    <property type="match status" value="1"/>
</dbReference>
<organism evidence="5 6">
    <name type="scientific">Thalassotalea eurytherma</name>
    <dbReference type="NCBI Taxonomy" id="1144278"/>
    <lineage>
        <taxon>Bacteria</taxon>
        <taxon>Pseudomonadati</taxon>
        <taxon>Pseudomonadota</taxon>
        <taxon>Gammaproteobacteria</taxon>
        <taxon>Alteromonadales</taxon>
        <taxon>Colwelliaceae</taxon>
        <taxon>Thalassotalea</taxon>
    </lineage>
</organism>
<evidence type="ECO:0000259" key="4">
    <source>
        <dbReference type="Pfam" id="PF00534"/>
    </source>
</evidence>
<proteinExistence type="inferred from homology"/>
<keyword evidence="6" id="KW-1185">Reference proteome</keyword>
<sequence length="366" mass="40755">MTEALSQGKHDNEIELIIGNSNSNFSGVTSTMLQVLPHQQKHMNLRVMGKHHLPDASLAISFWQVAKMCRKPLSNGKFRVFQARRVDEMIQALLLKYLFRSKIKIVFSSAAQRKRAGFTKWLTERMDAVIAMCKASASYLHCEPDAIIYHGIDVKAYQPAKDKEAQWQSLNLLPEKVDKNKRGIAILGRVRKQKGVHLFVEGCINVLAKYPDYTAVVVGTISSSNEEFVNELKAQIDAAGLSERIVFAGEQKFSDIPKIFSALSLVAALSDNEGFGLTILEAMSCEAAVLASEAGAWPEVVRQGVDGYVVPTNDVQAVSEKLELMLSDDEKLIAMGKTGRQRIVEHYTVEREAKELCDFFRSLMSS</sequence>
<dbReference type="RefSeq" id="WP_284207871.1">
    <property type="nucleotide sequence ID" value="NZ_BSSU01000009.1"/>
</dbReference>
<evidence type="ECO:0000313" key="5">
    <source>
        <dbReference type="EMBL" id="GLX82505.1"/>
    </source>
</evidence>
<dbReference type="InterPro" id="IPR001296">
    <property type="entry name" value="Glyco_trans_1"/>
</dbReference>